<evidence type="ECO:0000256" key="1">
    <source>
        <dbReference type="SAM" id="MobiDB-lite"/>
    </source>
</evidence>
<evidence type="ECO:0000313" key="3">
    <source>
        <dbReference type="EMBL" id="BBL72569.1"/>
    </source>
</evidence>
<feature type="compositionally biased region" description="Basic and acidic residues" evidence="1">
    <location>
        <begin position="68"/>
        <end position="77"/>
    </location>
</feature>
<accession>A0A8D5AL81</accession>
<feature type="compositionally biased region" description="Low complexity" evidence="1">
    <location>
        <begin position="135"/>
        <end position="146"/>
    </location>
</feature>
<keyword evidence="2" id="KW-0732">Signal</keyword>
<feature type="signal peptide" evidence="2">
    <location>
        <begin position="1"/>
        <end position="22"/>
    </location>
</feature>
<sequence length="159" mass="17241">MVKALRAALLIAVLQAAGPAGAHDESQEWLDLETEAVAAQQADVEAGLPADADFEQRAAAWRQWLQERENERRREGWGSDDMPEEPLIIPSRRGRGKPAPKHPGHGIRTEIKGDGRQHHVLGLGHPLPMRGARGAPPAKSAPPAKAAPKKKAPPAKKRR</sequence>
<reference evidence="3" key="1">
    <citation type="submission" date="2019-06" db="EMBL/GenBank/DDBJ databases">
        <title>Complete genome sequence of Methylogaea oryzae strain JCM16910.</title>
        <authorList>
            <person name="Asakawa S."/>
        </authorList>
    </citation>
    <scope>NUCLEOTIDE SEQUENCE</scope>
    <source>
        <strain evidence="3">E10</strain>
    </source>
</reference>
<evidence type="ECO:0000313" key="4">
    <source>
        <dbReference type="Proteomes" id="UP000824988"/>
    </source>
</evidence>
<feature type="chain" id="PRO_5034834786" evidence="2">
    <location>
        <begin position="23"/>
        <end position="159"/>
    </location>
</feature>
<dbReference type="Proteomes" id="UP000824988">
    <property type="component" value="Chromosome"/>
</dbReference>
<feature type="region of interest" description="Disordered" evidence="1">
    <location>
        <begin position="68"/>
        <end position="159"/>
    </location>
</feature>
<dbReference type="AlphaFoldDB" id="A0A8D5AL81"/>
<keyword evidence="4" id="KW-1185">Reference proteome</keyword>
<name>A0A8D5AL81_9GAMM</name>
<feature type="compositionally biased region" description="Basic residues" evidence="1">
    <location>
        <begin position="147"/>
        <end position="159"/>
    </location>
</feature>
<gene>
    <name evidence="3" type="ORF">MoryE10_31750</name>
</gene>
<proteinExistence type="predicted"/>
<evidence type="ECO:0000256" key="2">
    <source>
        <dbReference type="SAM" id="SignalP"/>
    </source>
</evidence>
<dbReference type="KEGG" id="moz:MoryE10_31750"/>
<dbReference type="RefSeq" id="WP_221047634.1">
    <property type="nucleotide sequence ID" value="NZ_AP019782.1"/>
</dbReference>
<organism evidence="3 4">
    <name type="scientific">Methylogaea oryzae</name>
    <dbReference type="NCBI Taxonomy" id="1295382"/>
    <lineage>
        <taxon>Bacteria</taxon>
        <taxon>Pseudomonadati</taxon>
        <taxon>Pseudomonadota</taxon>
        <taxon>Gammaproteobacteria</taxon>
        <taxon>Methylococcales</taxon>
        <taxon>Methylococcaceae</taxon>
        <taxon>Methylogaea</taxon>
    </lineage>
</organism>
<dbReference type="EMBL" id="AP019782">
    <property type="protein sequence ID" value="BBL72569.1"/>
    <property type="molecule type" value="Genomic_DNA"/>
</dbReference>
<feature type="compositionally biased region" description="Basic and acidic residues" evidence="1">
    <location>
        <begin position="107"/>
        <end position="117"/>
    </location>
</feature>
<feature type="compositionally biased region" description="Basic residues" evidence="1">
    <location>
        <begin position="92"/>
        <end position="105"/>
    </location>
</feature>
<protein>
    <submittedName>
        <fullName evidence="3">Uncharacterized protein</fullName>
    </submittedName>
</protein>